<dbReference type="HAMAP" id="MF_00034">
    <property type="entry name" value="RuvC"/>
    <property type="match status" value="1"/>
</dbReference>
<evidence type="ECO:0000256" key="7">
    <source>
        <dbReference type="ARBA" id="ARBA00022801"/>
    </source>
</evidence>
<feature type="active site" evidence="12">
    <location>
        <position position="15"/>
    </location>
</feature>
<dbReference type="PRINTS" id="PR00696">
    <property type="entry name" value="RSOLVASERUVC"/>
</dbReference>
<dbReference type="EC" id="3.1.21.10" evidence="12 13"/>
<evidence type="ECO:0000256" key="3">
    <source>
        <dbReference type="ARBA" id="ARBA00022722"/>
    </source>
</evidence>
<comment type="function">
    <text evidence="12">The RuvA-RuvB-RuvC complex processes Holliday junction (HJ) DNA during genetic recombination and DNA repair. Endonuclease that resolves HJ intermediates. Cleaves cruciform DNA by making single-stranded nicks across the HJ at symmetrical positions within the homologous arms, yielding a 5'-phosphate and a 3'-hydroxyl group; requires a central core of homology in the junction. The consensus cleavage sequence is 5'-(A/T)TT(C/G)-3'. Cleavage occurs on the 3'-side of the TT dinucleotide at the point of strand exchange. HJ branch migration catalyzed by RuvA-RuvB allows RuvC to scan DNA until it finds its consensus sequence, where it cleaves and resolves the cruciform DNA.</text>
</comment>
<keyword evidence="11 12" id="KW-0234">DNA repair</keyword>
<comment type="subcellular location">
    <subcellularLocation>
        <location evidence="12">Cytoplasm</location>
    </subcellularLocation>
</comment>
<evidence type="ECO:0000256" key="6">
    <source>
        <dbReference type="ARBA" id="ARBA00022763"/>
    </source>
</evidence>
<reference evidence="14" key="1">
    <citation type="submission" date="2016-10" db="EMBL/GenBank/DDBJ databases">
        <title>Comparative Genomics of Relapsing Fever Spirochetes.</title>
        <authorList>
            <person name="Schwan T.G."/>
            <person name="Raffel S.J."/>
            <person name="Porcella S.F."/>
            <person name="Martens C.A."/>
            <person name="Bruno D.P."/>
            <person name="Ricklefs S.M."/>
            <person name="Barbian K.B."/>
        </authorList>
    </citation>
    <scope>NUCLEOTIDE SEQUENCE</scope>
    <source>
        <strain evidence="14">SLO</strain>
    </source>
</reference>
<keyword evidence="4 12" id="KW-0479">Metal-binding</keyword>
<sequence length="167" mass="19008">MNFFWKLIMRILGIDPGLANVGWGILDRKGSRYMYVQDGTVITHPFMSLKDRLKIISDEIIFIIDNFKPDVASIENIYFAKNKKTAISVSEARGAIILTFALKNLDFYEYTPIQVKNSISGFGRIEKVQVKYIIRILLGMKPDFVFTSDHSSDALALAICHGNYHIL</sequence>
<feature type="binding site" evidence="12">
    <location>
        <position position="75"/>
    </location>
    <ligand>
        <name>Mg(2+)</name>
        <dbReference type="ChEBI" id="CHEBI:18420"/>
        <label>2</label>
    </ligand>
</feature>
<feature type="active site" evidence="12">
    <location>
        <position position="75"/>
    </location>
</feature>
<evidence type="ECO:0000256" key="9">
    <source>
        <dbReference type="ARBA" id="ARBA00023125"/>
    </source>
</evidence>
<evidence type="ECO:0000256" key="4">
    <source>
        <dbReference type="ARBA" id="ARBA00022723"/>
    </source>
</evidence>
<keyword evidence="5 12" id="KW-0255">Endonuclease</keyword>
<comment type="subunit">
    <text evidence="12">Homodimer which binds Holliday junction (HJ) DNA. The HJ becomes 2-fold symmetrical on binding to RuvC with unstacked arms; it has a different conformation from HJ DNA in complex with RuvA. In the full resolvosome a probable DNA-RuvA(4)-RuvB(12)-RuvC(2) complex forms which resolves the HJ.</text>
</comment>
<dbReference type="InterPro" id="IPR036397">
    <property type="entry name" value="RNaseH_sf"/>
</dbReference>
<evidence type="ECO:0000313" key="15">
    <source>
        <dbReference type="Proteomes" id="UP000019331"/>
    </source>
</evidence>
<dbReference type="CDD" id="cd16962">
    <property type="entry name" value="RuvC"/>
    <property type="match status" value="1"/>
</dbReference>
<evidence type="ECO:0000256" key="8">
    <source>
        <dbReference type="ARBA" id="ARBA00022842"/>
    </source>
</evidence>
<dbReference type="Gene3D" id="3.30.420.10">
    <property type="entry name" value="Ribonuclease H-like superfamily/Ribonuclease H"/>
    <property type="match status" value="1"/>
</dbReference>
<dbReference type="Pfam" id="PF02075">
    <property type="entry name" value="RuvC"/>
    <property type="match status" value="1"/>
</dbReference>
<comment type="catalytic activity">
    <reaction evidence="12">
        <text>Endonucleolytic cleavage at a junction such as a reciprocal single-stranded crossover between two homologous DNA duplexes (Holliday junction).</text>
        <dbReference type="EC" id="3.1.21.10"/>
    </reaction>
</comment>
<accession>A0ABN4CAY6</accession>
<keyword evidence="15" id="KW-1185">Reference proteome</keyword>
<dbReference type="PANTHER" id="PTHR30194">
    <property type="entry name" value="CROSSOVER JUNCTION ENDODEOXYRIBONUCLEASE RUVC"/>
    <property type="match status" value="1"/>
</dbReference>
<proteinExistence type="inferred from homology"/>
<dbReference type="InterPro" id="IPR012337">
    <property type="entry name" value="RNaseH-like_sf"/>
</dbReference>
<name>A0ABN4CAY6_BORPR</name>
<keyword evidence="9 12" id="KW-0238">DNA-binding</keyword>
<dbReference type="Proteomes" id="UP000019331">
    <property type="component" value="Chromosome"/>
</dbReference>
<evidence type="ECO:0000256" key="5">
    <source>
        <dbReference type="ARBA" id="ARBA00022759"/>
    </source>
</evidence>
<evidence type="ECO:0000313" key="14">
    <source>
        <dbReference type="EMBL" id="AHH09921.1"/>
    </source>
</evidence>
<comment type="similarity">
    <text evidence="1 12">Belongs to the RuvC family.</text>
</comment>
<evidence type="ECO:0000256" key="12">
    <source>
        <dbReference type="HAMAP-Rule" id="MF_00034"/>
    </source>
</evidence>
<evidence type="ECO:0000256" key="2">
    <source>
        <dbReference type="ARBA" id="ARBA00022490"/>
    </source>
</evidence>
<dbReference type="SUPFAM" id="SSF53098">
    <property type="entry name" value="Ribonuclease H-like"/>
    <property type="match status" value="1"/>
</dbReference>
<dbReference type="NCBIfam" id="TIGR00228">
    <property type="entry name" value="ruvC"/>
    <property type="match status" value="1"/>
</dbReference>
<dbReference type="EMBL" id="CP005851">
    <property type="protein sequence ID" value="AHH09921.1"/>
    <property type="molecule type" value="Genomic_DNA"/>
</dbReference>
<protein>
    <recommendedName>
        <fullName evidence="12 13">Crossover junction endodeoxyribonuclease RuvC</fullName>
        <ecNumber evidence="12 13">3.1.21.10</ecNumber>
    </recommendedName>
    <alternativeName>
        <fullName evidence="12">Holliday junction nuclease RuvC</fullName>
    </alternativeName>
    <alternativeName>
        <fullName evidence="12">Holliday junction resolvase RuvC</fullName>
    </alternativeName>
</protein>
<keyword evidence="2 12" id="KW-0963">Cytoplasm</keyword>
<keyword evidence="7 12" id="KW-0378">Hydrolase</keyword>
<dbReference type="GO" id="GO:0016787">
    <property type="term" value="F:hydrolase activity"/>
    <property type="evidence" value="ECO:0007669"/>
    <property type="project" value="UniProtKB-KW"/>
</dbReference>
<keyword evidence="8 12" id="KW-0460">Magnesium</keyword>
<comment type="cofactor">
    <cofactor evidence="12">
        <name>Mg(2+)</name>
        <dbReference type="ChEBI" id="CHEBI:18420"/>
    </cofactor>
    <text evidence="12">Binds 2 Mg(2+) ion per subunit.</text>
</comment>
<dbReference type="PANTHER" id="PTHR30194:SF3">
    <property type="entry name" value="CROSSOVER JUNCTION ENDODEOXYRIBONUCLEASE RUVC"/>
    <property type="match status" value="1"/>
</dbReference>
<evidence type="ECO:0000256" key="1">
    <source>
        <dbReference type="ARBA" id="ARBA00009518"/>
    </source>
</evidence>
<evidence type="ECO:0000256" key="11">
    <source>
        <dbReference type="ARBA" id="ARBA00023204"/>
    </source>
</evidence>
<evidence type="ECO:0000256" key="13">
    <source>
        <dbReference type="NCBIfam" id="TIGR00228"/>
    </source>
</evidence>
<feature type="binding site" evidence="12">
    <location>
        <position position="15"/>
    </location>
    <ligand>
        <name>Mg(2+)</name>
        <dbReference type="ChEBI" id="CHEBI:18420"/>
        <label>1</label>
    </ligand>
</feature>
<dbReference type="InterPro" id="IPR002176">
    <property type="entry name" value="X-over_junc_endoDNase_RuvC"/>
</dbReference>
<keyword evidence="3 12" id="KW-0540">Nuclease</keyword>
<keyword evidence="6 12" id="KW-0227">DNA damage</keyword>
<gene>
    <name evidence="12" type="primary">ruvC</name>
    <name evidence="14" type="ORF">BPA_0056000</name>
</gene>
<feature type="binding site" evidence="12">
    <location>
        <position position="150"/>
    </location>
    <ligand>
        <name>Mg(2+)</name>
        <dbReference type="ChEBI" id="CHEBI:18420"/>
        <label>1</label>
    </ligand>
</feature>
<organism evidence="14 15">
    <name type="scientific">Borrelia parkeri SLO</name>
    <dbReference type="NCBI Taxonomy" id="1313294"/>
    <lineage>
        <taxon>Bacteria</taxon>
        <taxon>Pseudomonadati</taxon>
        <taxon>Spirochaetota</taxon>
        <taxon>Spirochaetia</taxon>
        <taxon>Spirochaetales</taxon>
        <taxon>Borreliaceae</taxon>
        <taxon>Borrelia</taxon>
    </lineage>
</organism>
<feature type="active site" evidence="12">
    <location>
        <position position="150"/>
    </location>
</feature>
<keyword evidence="10 12" id="KW-0233">DNA recombination</keyword>
<evidence type="ECO:0000256" key="10">
    <source>
        <dbReference type="ARBA" id="ARBA00023172"/>
    </source>
</evidence>